<dbReference type="GO" id="GO:0030136">
    <property type="term" value="C:clathrin-coated vesicle"/>
    <property type="evidence" value="ECO:0007669"/>
    <property type="project" value="InterPro"/>
</dbReference>
<dbReference type="OrthoDB" id="5521552at2"/>
<dbReference type="Gene3D" id="1.20.58.150">
    <property type="entry name" value="ANTH domain"/>
    <property type="match status" value="1"/>
</dbReference>
<gene>
    <name evidence="2" type="ORF">SAMN06295933_0847</name>
</gene>
<evidence type="ECO:0000313" key="3">
    <source>
        <dbReference type="Proteomes" id="UP000192906"/>
    </source>
</evidence>
<feature type="coiled-coil region" evidence="1">
    <location>
        <begin position="13"/>
        <end position="40"/>
    </location>
</feature>
<name>A0A1X7CGY4_9BACT</name>
<dbReference type="Proteomes" id="UP000192906">
    <property type="component" value="Unassembled WGS sequence"/>
</dbReference>
<dbReference type="AlphaFoldDB" id="A0A1X7CGY4"/>
<evidence type="ECO:0000256" key="1">
    <source>
        <dbReference type="SAM" id="Coils"/>
    </source>
</evidence>
<protein>
    <submittedName>
        <fullName evidence="2">Uncharacterized protein</fullName>
    </submittedName>
</protein>
<dbReference type="GO" id="GO:0030276">
    <property type="term" value="F:clathrin binding"/>
    <property type="evidence" value="ECO:0007669"/>
    <property type="project" value="InterPro"/>
</dbReference>
<keyword evidence="3" id="KW-1185">Reference proteome</keyword>
<dbReference type="InterPro" id="IPR014712">
    <property type="entry name" value="ANTH_dom_sf"/>
</dbReference>
<dbReference type="GO" id="GO:0005545">
    <property type="term" value="F:1-phosphatidylinositol binding"/>
    <property type="evidence" value="ECO:0007669"/>
    <property type="project" value="InterPro"/>
</dbReference>
<organism evidence="2 3">
    <name type="scientific">Desulfovibrio gilichinskyi</name>
    <dbReference type="NCBI Taxonomy" id="1519643"/>
    <lineage>
        <taxon>Bacteria</taxon>
        <taxon>Pseudomonadati</taxon>
        <taxon>Thermodesulfobacteriota</taxon>
        <taxon>Desulfovibrionia</taxon>
        <taxon>Desulfovibrionales</taxon>
        <taxon>Desulfovibrionaceae</taxon>
        <taxon>Desulfovibrio</taxon>
    </lineage>
</organism>
<dbReference type="STRING" id="1519643.SAMN06295933_0847"/>
<accession>A0A1X7CGY4</accession>
<dbReference type="EMBL" id="FWZU01000001">
    <property type="protein sequence ID" value="SME95917.1"/>
    <property type="molecule type" value="Genomic_DNA"/>
</dbReference>
<reference evidence="3" key="1">
    <citation type="submission" date="2017-04" db="EMBL/GenBank/DDBJ databases">
        <authorList>
            <person name="Varghese N."/>
            <person name="Submissions S."/>
        </authorList>
    </citation>
    <scope>NUCLEOTIDE SEQUENCE [LARGE SCALE GENOMIC DNA]</scope>
    <source>
        <strain evidence="3">K3S</strain>
    </source>
</reference>
<keyword evidence="1" id="KW-0175">Coiled coil</keyword>
<dbReference type="InterPro" id="IPR001611">
    <property type="entry name" value="Leu-rich_rpt"/>
</dbReference>
<evidence type="ECO:0000313" key="2">
    <source>
        <dbReference type="EMBL" id="SME95917.1"/>
    </source>
</evidence>
<dbReference type="RefSeq" id="WP_085098738.1">
    <property type="nucleotide sequence ID" value="NZ_FWZU01000001.1"/>
</dbReference>
<dbReference type="PROSITE" id="PS51450">
    <property type="entry name" value="LRR"/>
    <property type="match status" value="1"/>
</dbReference>
<sequence length="92" mass="11081">MNHTERNNLIIRLNNCLETILELEQDLEKLDLNRNFLEELEVLKEFMQKVEKVQINEDDVQRIETATGSFLKELRHPLRQLDSSKKLFMRLQ</sequence>
<dbReference type="GO" id="GO:0048268">
    <property type="term" value="P:clathrin coat assembly"/>
    <property type="evidence" value="ECO:0007669"/>
    <property type="project" value="InterPro"/>
</dbReference>
<proteinExistence type="predicted"/>